<reference evidence="1 2" key="1">
    <citation type="submission" date="2015-10" db="EMBL/GenBank/DDBJ databases">
        <authorList>
            <person name="Gilbert D.G."/>
        </authorList>
    </citation>
    <scope>NUCLEOTIDE SEQUENCE [LARGE SCALE GENOMIC DNA]</scope>
    <source>
        <strain evidence="1">COMA1</strain>
    </source>
</reference>
<proteinExistence type="predicted"/>
<dbReference type="Proteomes" id="UP000199032">
    <property type="component" value="Unassembled WGS sequence"/>
</dbReference>
<keyword evidence="2" id="KW-1185">Reference proteome</keyword>
<organism evidence="1 2">
    <name type="scientific">Candidatus Nitrospira nitrosa</name>
    <dbReference type="NCBI Taxonomy" id="1742972"/>
    <lineage>
        <taxon>Bacteria</taxon>
        <taxon>Pseudomonadati</taxon>
        <taxon>Nitrospirota</taxon>
        <taxon>Nitrospiria</taxon>
        <taxon>Nitrospirales</taxon>
        <taxon>Nitrospiraceae</taxon>
        <taxon>Nitrospira</taxon>
    </lineage>
</organism>
<accession>A0A0S4LTF1</accession>
<evidence type="ECO:0000313" key="2">
    <source>
        <dbReference type="Proteomes" id="UP000199032"/>
    </source>
</evidence>
<dbReference type="AlphaFoldDB" id="A0A0S4LTF1"/>
<dbReference type="STRING" id="1742972.COMA1_70121"/>
<name>A0A0S4LTF1_9BACT</name>
<sequence length="33" mass="3886">MVGGLYPLYFFSQLLGHLRRVYRALILGMTDQR</sequence>
<gene>
    <name evidence="1" type="ORF">COMA1_70121</name>
</gene>
<protein>
    <submittedName>
        <fullName evidence="1">Uncharacterized protein</fullName>
    </submittedName>
</protein>
<dbReference type="EMBL" id="CZQA01000013">
    <property type="protein sequence ID" value="CUS39275.1"/>
    <property type="molecule type" value="Genomic_DNA"/>
</dbReference>
<evidence type="ECO:0000313" key="1">
    <source>
        <dbReference type="EMBL" id="CUS39275.1"/>
    </source>
</evidence>